<dbReference type="InterPro" id="IPR051763">
    <property type="entry name" value="Copper_Homeo_Regul"/>
</dbReference>
<evidence type="ECO:0000256" key="3">
    <source>
        <dbReference type="ARBA" id="ARBA00022833"/>
    </source>
</evidence>
<keyword evidence="7" id="KW-0539">Nucleus</keyword>
<feature type="region of interest" description="Disordered" evidence="8">
    <location>
        <begin position="569"/>
        <end position="599"/>
    </location>
</feature>
<sequence length="599" mass="63604">MVFVGDRKYACETCIKGHRSSTCKHTDRPLFEIKKKGRPVTQCEHCRELRKTRQVHVKCICEQKDESEGSSSRGLLWLWTSIGGKKVPVSAVFPAGLPEAMEASVALQLLSESSDSEYSSAGPSSSQCGCKDNGSCDCCIPRVPTSRSRRLGKDRMAPVNAGSDTTQPDGGLSTPVSRPAGLVDLANSGSHRPVLPRPSPQRPASPAGPVHRPSPASHGSRHQVHNQNLYSPYGRAYEYAHGVEAMPGPSTFHTAPEHSVSTPSPTPMTFPHADDSILGFLTAADSSMSNLCNCGPNCSCPGCVIHRGPTFDPSAFQSCNNPGACFACANCNLFALPLSETTTAAQDFSPFETPESLDEWFRQLSSVPDPTTVATNSIPSGSSSSSPPYPSPQTPSDFQSMPFNPALWQSYALWSNLQNQTNAQPAPEECCGGRCKCPPGMCNCAADCCGCCQGCTCADCNHEDSGDRVTFAVSGERDACCGGPNTTRSVNRLTNAHNVASSSTLLMPGDWSHPSLTSHRNTTLSRASSTSSRASSQHSHSSSSLASVHSAPASETRVIGSCCSSLQSMATSSQPNIPSTHPSMQHRTLNENGTGFDMY</sequence>
<dbReference type="PANTHER" id="PTHR28088:SF5">
    <property type="entry name" value="TRANSCRIPTIONAL ACTIVATOR HAA1-RELATED"/>
    <property type="match status" value="1"/>
</dbReference>
<dbReference type="SMART" id="SM01090">
    <property type="entry name" value="Copper-fist"/>
    <property type="match status" value="1"/>
</dbReference>
<dbReference type="Proteomes" id="UP001497453">
    <property type="component" value="Chromosome 5"/>
</dbReference>
<comment type="subcellular location">
    <subcellularLocation>
        <location evidence="1">Nucleus</location>
    </subcellularLocation>
</comment>
<dbReference type="Pfam" id="PF00649">
    <property type="entry name" value="Copper-fist"/>
    <property type="match status" value="1"/>
</dbReference>
<reference evidence="11" key="1">
    <citation type="submission" date="2024-04" db="EMBL/GenBank/DDBJ databases">
        <authorList>
            <person name="Shaw F."/>
            <person name="Minotto A."/>
        </authorList>
    </citation>
    <scope>NUCLEOTIDE SEQUENCE [LARGE SCALE GENOMIC DNA]</scope>
</reference>
<evidence type="ECO:0000256" key="8">
    <source>
        <dbReference type="SAM" id="MobiDB-lite"/>
    </source>
</evidence>
<protein>
    <recommendedName>
        <fullName evidence="9">Copper-fist domain-containing protein</fullName>
    </recommendedName>
</protein>
<keyword evidence="2" id="KW-0479">Metal-binding</keyword>
<feature type="domain" description="Copper-fist" evidence="9">
    <location>
        <begin position="1"/>
        <end position="40"/>
    </location>
</feature>
<feature type="region of interest" description="Disordered" evidence="8">
    <location>
        <begin position="371"/>
        <end position="398"/>
    </location>
</feature>
<feature type="compositionally biased region" description="Polar residues" evidence="8">
    <location>
        <begin position="514"/>
        <end position="524"/>
    </location>
</feature>
<evidence type="ECO:0000256" key="6">
    <source>
        <dbReference type="ARBA" id="ARBA00023163"/>
    </source>
</evidence>
<feature type="compositionally biased region" description="Polar residues" evidence="8">
    <location>
        <begin position="569"/>
        <end position="593"/>
    </location>
</feature>
<dbReference type="PANTHER" id="PTHR28088">
    <property type="entry name" value="TRANSCRIPTIONAL ACTIVATOR HAA1-RELATED"/>
    <property type="match status" value="1"/>
</dbReference>
<keyword evidence="11" id="KW-1185">Reference proteome</keyword>
<evidence type="ECO:0000313" key="10">
    <source>
        <dbReference type="EMBL" id="CAL1709495.1"/>
    </source>
</evidence>
<evidence type="ECO:0000256" key="5">
    <source>
        <dbReference type="ARBA" id="ARBA00023015"/>
    </source>
</evidence>
<dbReference type="InterPro" id="IPR036395">
    <property type="entry name" value="Cu_fist_DNA-bd_dom_sf"/>
</dbReference>
<accession>A0ABP1DNX6</accession>
<dbReference type="PROSITE" id="PS01119">
    <property type="entry name" value="COPPER_FIST_1"/>
    <property type="match status" value="1"/>
</dbReference>
<evidence type="ECO:0000256" key="7">
    <source>
        <dbReference type="ARBA" id="ARBA00023242"/>
    </source>
</evidence>
<keyword evidence="6" id="KW-0804">Transcription</keyword>
<evidence type="ECO:0000256" key="1">
    <source>
        <dbReference type="ARBA" id="ARBA00004123"/>
    </source>
</evidence>
<dbReference type="InterPro" id="IPR001083">
    <property type="entry name" value="Cu_fist_DNA-bd_dom"/>
</dbReference>
<dbReference type="SUPFAM" id="SSF57879">
    <property type="entry name" value="Zinc domain conserved in yeast copper-regulated transcription factors"/>
    <property type="match status" value="1"/>
</dbReference>
<keyword evidence="3" id="KW-0862">Zinc</keyword>
<dbReference type="EMBL" id="OZ037948">
    <property type="protein sequence ID" value="CAL1709495.1"/>
    <property type="molecule type" value="Genomic_DNA"/>
</dbReference>
<keyword evidence="4" id="KW-0186">Copper</keyword>
<dbReference type="PROSITE" id="PS50073">
    <property type="entry name" value="COPPER_FIST_2"/>
    <property type="match status" value="1"/>
</dbReference>
<proteinExistence type="predicted"/>
<evidence type="ECO:0000256" key="4">
    <source>
        <dbReference type="ARBA" id="ARBA00023008"/>
    </source>
</evidence>
<feature type="region of interest" description="Disordered" evidence="8">
    <location>
        <begin position="149"/>
        <end position="224"/>
    </location>
</feature>
<dbReference type="PRINTS" id="PR00617">
    <property type="entry name" value="COPPERFIST"/>
</dbReference>
<dbReference type="Gene3D" id="3.90.430.10">
    <property type="entry name" value="Copper fist DNA-binding domain"/>
    <property type="match status" value="1"/>
</dbReference>
<keyword evidence="5" id="KW-0805">Transcription regulation</keyword>
<feature type="region of interest" description="Disordered" evidence="8">
    <location>
        <begin position="506"/>
        <end position="551"/>
    </location>
</feature>
<evidence type="ECO:0000256" key="2">
    <source>
        <dbReference type="ARBA" id="ARBA00022723"/>
    </source>
</evidence>
<organism evidence="10 11">
    <name type="scientific">Somion occarium</name>
    <dbReference type="NCBI Taxonomy" id="3059160"/>
    <lineage>
        <taxon>Eukaryota</taxon>
        <taxon>Fungi</taxon>
        <taxon>Dikarya</taxon>
        <taxon>Basidiomycota</taxon>
        <taxon>Agaricomycotina</taxon>
        <taxon>Agaricomycetes</taxon>
        <taxon>Polyporales</taxon>
        <taxon>Cerrenaceae</taxon>
        <taxon>Somion</taxon>
    </lineage>
</organism>
<gene>
    <name evidence="10" type="ORF">GFSPODELE1_LOCUS7379</name>
</gene>
<name>A0ABP1DNX6_9APHY</name>
<feature type="compositionally biased region" description="Low complexity" evidence="8">
    <location>
        <begin position="525"/>
        <end position="551"/>
    </location>
</feature>
<feature type="compositionally biased region" description="Low complexity" evidence="8">
    <location>
        <begin position="377"/>
        <end position="386"/>
    </location>
</feature>
<evidence type="ECO:0000259" key="9">
    <source>
        <dbReference type="PROSITE" id="PS50073"/>
    </source>
</evidence>
<dbReference type="SMART" id="SM00412">
    <property type="entry name" value="Cu_FIST"/>
    <property type="match status" value="1"/>
</dbReference>
<evidence type="ECO:0000313" key="11">
    <source>
        <dbReference type="Proteomes" id="UP001497453"/>
    </source>
</evidence>